<dbReference type="SUPFAM" id="SSF56235">
    <property type="entry name" value="N-terminal nucleophile aminohydrolases (Ntn hydrolases)"/>
    <property type="match status" value="1"/>
</dbReference>
<accession>D4DMU9</accession>
<dbReference type="InterPro" id="IPR026869">
    <property type="entry name" value="EgtC-like"/>
</dbReference>
<evidence type="ECO:0000313" key="3">
    <source>
        <dbReference type="EMBL" id="EFE50854.1"/>
    </source>
</evidence>
<dbReference type="PROSITE" id="PS51278">
    <property type="entry name" value="GATASE_TYPE_2"/>
    <property type="match status" value="1"/>
</dbReference>
<dbReference type="CDD" id="cd01908">
    <property type="entry name" value="YafJ"/>
    <property type="match status" value="1"/>
</dbReference>
<dbReference type="Gene3D" id="3.60.20.10">
    <property type="entry name" value="Glutamine Phosphoribosylpyrophosphate, subunit 1, domain 1"/>
    <property type="match status" value="1"/>
</dbReference>
<dbReference type="InterPro" id="IPR017932">
    <property type="entry name" value="GATase_2_dom"/>
</dbReference>
<dbReference type="PANTHER" id="PTHR42824:SF1">
    <property type="entry name" value="GLUTAMINE AMIDOTRANSFERASE YAFJ-RELATED"/>
    <property type="match status" value="1"/>
</dbReference>
<name>D4DMU9_NEIEG</name>
<dbReference type="EMBL" id="ADBF01000009">
    <property type="protein sequence ID" value="EFE50854.1"/>
    <property type="molecule type" value="Genomic_DNA"/>
</dbReference>
<dbReference type="STRING" id="546263.NELON_10070"/>
<organism evidence="3 4">
    <name type="scientific">Neisseria elongata subsp. glycolytica ATCC 29315</name>
    <dbReference type="NCBI Taxonomy" id="546263"/>
    <lineage>
        <taxon>Bacteria</taxon>
        <taxon>Pseudomonadati</taxon>
        <taxon>Pseudomonadota</taxon>
        <taxon>Betaproteobacteria</taxon>
        <taxon>Neisseriales</taxon>
        <taxon>Neisseriaceae</taxon>
        <taxon>Neisseria</taxon>
    </lineage>
</organism>
<sequence length="334" mass="37112">MAVIHLKPPAGFQTASPSSQPLCQTTGAMLESARNKTTSGRLKTAAQLYLKDTAMCQLLGMNCNTPTDIVFSFEGFRRRGGLTDHHVDGFGIGFFEQKGVRLFHDDKPSAQSPVADLIKAYQIKSENVIAHIRKATSGRTSLANTHPFVREMWGHYWMFAHNGHLQGFHPPGGQYYRPVGDTDSERAFCHILEQLRQRFDQRPDDDTLFQAVAGLVAEIRRHGLFNFILSDGLVMFAHASTLLHYIVRQAPFGEARLLDDDVTIDFSAVTTPNDRVAVIATLPLTENEIWHQLACDELVMFRDGLIEKRDCPANPRYMSAEEGLAAARAAGTAV</sequence>
<protein>
    <submittedName>
        <fullName evidence="3">Class II glutamine amidotransferase</fullName>
    </submittedName>
</protein>
<comment type="caution">
    <text evidence="3">The sequence shown here is derived from an EMBL/GenBank/DDBJ whole genome shotgun (WGS) entry which is preliminary data.</text>
</comment>
<dbReference type="Pfam" id="PF13230">
    <property type="entry name" value="GATase_4"/>
    <property type="match status" value="1"/>
</dbReference>
<dbReference type="AlphaFoldDB" id="D4DMU9"/>
<dbReference type="GO" id="GO:0016740">
    <property type="term" value="F:transferase activity"/>
    <property type="evidence" value="ECO:0007669"/>
    <property type="project" value="UniProtKB-KW"/>
</dbReference>
<keyword evidence="3" id="KW-0808">Transferase</keyword>
<dbReference type="InterPro" id="IPR029055">
    <property type="entry name" value="Ntn_hydrolases_N"/>
</dbReference>
<dbReference type="PANTHER" id="PTHR42824">
    <property type="entry name" value="GLUTAMINE AMIDOTRANSFERASE"/>
    <property type="match status" value="1"/>
</dbReference>
<evidence type="ECO:0000259" key="2">
    <source>
        <dbReference type="PROSITE" id="PS51278"/>
    </source>
</evidence>
<evidence type="ECO:0000313" key="4">
    <source>
        <dbReference type="Proteomes" id="UP000005536"/>
    </source>
</evidence>
<feature type="domain" description="Glutamine amidotransferase type-2" evidence="2">
    <location>
        <begin position="56"/>
        <end position="334"/>
    </location>
</feature>
<keyword evidence="1 3" id="KW-0315">Glutamine amidotransferase</keyword>
<reference evidence="3 4" key="1">
    <citation type="submission" date="2010-02" db="EMBL/GenBank/DDBJ databases">
        <authorList>
            <person name="Weinstock G."/>
            <person name="Sodergren E."/>
            <person name="Clifton S."/>
            <person name="Fulton L."/>
            <person name="Fulton B."/>
            <person name="Courtney L."/>
            <person name="Fronick C."/>
            <person name="Harrison M."/>
            <person name="Strong C."/>
            <person name="Farmer C."/>
            <person name="Delahaunty K."/>
            <person name="Markovic C."/>
            <person name="Hall O."/>
            <person name="Minx P."/>
            <person name="Tomlinson C."/>
            <person name="Mitreva M."/>
            <person name="Nelson J."/>
            <person name="Hou S."/>
            <person name="Wollam A."/>
            <person name="Pepin K.H."/>
            <person name="Johnson M."/>
            <person name="Bhonagiri V."/>
            <person name="Zhang X."/>
            <person name="Suruliraj S."/>
            <person name="Warren W."/>
            <person name="Chinwalla A."/>
            <person name="Mardis E.R."/>
            <person name="Wilson R.K."/>
        </authorList>
    </citation>
    <scope>NUCLEOTIDE SEQUENCE [LARGE SCALE GENOMIC DNA]</scope>
    <source>
        <strain evidence="3 4">ATCC 29315</strain>
    </source>
</reference>
<proteinExistence type="predicted"/>
<dbReference type="Proteomes" id="UP000005536">
    <property type="component" value="Unassembled WGS sequence"/>
</dbReference>
<evidence type="ECO:0000256" key="1">
    <source>
        <dbReference type="ARBA" id="ARBA00022962"/>
    </source>
</evidence>
<gene>
    <name evidence="3" type="ORF">NEIELOOT_00373</name>
</gene>